<evidence type="ECO:0000256" key="5">
    <source>
        <dbReference type="ARBA" id="ARBA00023136"/>
    </source>
</evidence>
<dbReference type="PANTHER" id="PTHR23504:SF15">
    <property type="entry name" value="MAJOR FACILITATOR SUPERFAMILY (MFS) PROFILE DOMAIN-CONTAINING PROTEIN"/>
    <property type="match status" value="1"/>
</dbReference>
<evidence type="ECO:0000313" key="9">
    <source>
        <dbReference type="Proteomes" id="UP000822862"/>
    </source>
</evidence>
<keyword evidence="4 6" id="KW-1133">Transmembrane helix</keyword>
<dbReference type="EMBL" id="CP075585">
    <property type="protein sequence ID" value="QZA59154.1"/>
    <property type="molecule type" value="Genomic_DNA"/>
</dbReference>
<dbReference type="RefSeq" id="WP_194844760.1">
    <property type="nucleotide sequence ID" value="NZ_CP075585.1"/>
</dbReference>
<feature type="transmembrane region" description="Helical" evidence="6">
    <location>
        <begin position="259"/>
        <end position="278"/>
    </location>
</feature>
<evidence type="ECO:0000256" key="4">
    <source>
        <dbReference type="ARBA" id="ARBA00022989"/>
    </source>
</evidence>
<evidence type="ECO:0000313" key="8">
    <source>
        <dbReference type="EMBL" id="QZA59154.1"/>
    </source>
</evidence>
<dbReference type="InterPro" id="IPR001958">
    <property type="entry name" value="Tet-R_TetA/multi-R_MdtG-like"/>
</dbReference>
<dbReference type="Gene3D" id="1.20.1250.20">
    <property type="entry name" value="MFS general substrate transporter like domains"/>
    <property type="match status" value="1"/>
</dbReference>
<dbReference type="InterPro" id="IPR011701">
    <property type="entry name" value="MFS"/>
</dbReference>
<feature type="transmembrane region" description="Helical" evidence="6">
    <location>
        <begin position="174"/>
        <end position="194"/>
    </location>
</feature>
<comment type="subcellular location">
    <subcellularLocation>
        <location evidence="1">Membrane</location>
        <topology evidence="1">Multi-pass membrane protein</topology>
    </subcellularLocation>
</comment>
<accession>A0ABX8Z0F8</accession>
<evidence type="ECO:0000256" key="2">
    <source>
        <dbReference type="ARBA" id="ARBA00022448"/>
    </source>
</evidence>
<feature type="transmembrane region" description="Helical" evidence="6">
    <location>
        <begin position="106"/>
        <end position="127"/>
    </location>
</feature>
<dbReference type="PRINTS" id="PR01035">
    <property type="entry name" value="TCRTETA"/>
</dbReference>
<evidence type="ECO:0000256" key="6">
    <source>
        <dbReference type="SAM" id="Phobius"/>
    </source>
</evidence>
<feature type="transmembrane region" description="Helical" evidence="6">
    <location>
        <begin position="314"/>
        <end position="336"/>
    </location>
</feature>
<dbReference type="PROSITE" id="PS50850">
    <property type="entry name" value="MFS"/>
    <property type="match status" value="1"/>
</dbReference>
<feature type="transmembrane region" description="Helical" evidence="6">
    <location>
        <begin position="290"/>
        <end position="308"/>
    </location>
</feature>
<protein>
    <submittedName>
        <fullName evidence="8">Major Facilitator Superfamily</fullName>
    </submittedName>
</protein>
<keyword evidence="3 6" id="KW-0812">Transmembrane</keyword>
<evidence type="ECO:0000256" key="1">
    <source>
        <dbReference type="ARBA" id="ARBA00004141"/>
    </source>
</evidence>
<feature type="transmembrane region" description="Helical" evidence="6">
    <location>
        <begin position="79"/>
        <end position="100"/>
    </location>
</feature>
<feature type="transmembrane region" description="Helical" evidence="6">
    <location>
        <begin position="139"/>
        <end position="162"/>
    </location>
</feature>
<keyword evidence="9" id="KW-1185">Reference proteome</keyword>
<dbReference type="InterPro" id="IPR020846">
    <property type="entry name" value="MFS_dom"/>
</dbReference>
<proteinExistence type="predicted"/>
<organism evidence="8 9">
    <name type="scientific">Candidatus Rhabdochlamydia porcellionis</name>
    <dbReference type="NCBI Taxonomy" id="225148"/>
    <lineage>
        <taxon>Bacteria</taxon>
        <taxon>Pseudomonadati</taxon>
        <taxon>Chlamydiota</taxon>
        <taxon>Chlamydiia</taxon>
        <taxon>Parachlamydiales</taxon>
        <taxon>Candidatus Rhabdochlamydiaceae</taxon>
        <taxon>Candidatus Rhabdochlamydia</taxon>
    </lineage>
</organism>
<feature type="transmembrane region" description="Helical" evidence="6">
    <location>
        <begin position="7"/>
        <end position="30"/>
    </location>
</feature>
<feature type="transmembrane region" description="Helical" evidence="6">
    <location>
        <begin position="42"/>
        <end position="67"/>
    </location>
</feature>
<dbReference type="InterPro" id="IPR036259">
    <property type="entry name" value="MFS_trans_sf"/>
</dbReference>
<keyword evidence="2" id="KW-0813">Transport</keyword>
<feature type="domain" description="Major facilitator superfamily (MFS) profile" evidence="7">
    <location>
        <begin position="3"/>
        <end position="400"/>
    </location>
</feature>
<keyword evidence="5 6" id="KW-0472">Membrane</keyword>
<reference evidence="8 9" key="1">
    <citation type="submission" date="2020-01" db="EMBL/GenBank/DDBJ databases">
        <authorList>
            <person name="Sixt B."/>
            <person name="Schulz F."/>
            <person name="Kostanjsek R."/>
            <person name="Koestlbacher S."/>
            <person name="Collingro A."/>
            <person name="Toenshoff E."/>
            <person name="Horn M."/>
        </authorList>
    </citation>
    <scope>NUCLEOTIDE SEQUENCE [LARGE SCALE GENOMIC DNA]</scope>
    <source>
        <strain evidence="8 9">15C</strain>
    </source>
</reference>
<feature type="transmembrane region" description="Helical" evidence="6">
    <location>
        <begin position="227"/>
        <end position="247"/>
    </location>
</feature>
<feature type="transmembrane region" description="Helical" evidence="6">
    <location>
        <begin position="376"/>
        <end position="394"/>
    </location>
</feature>
<feature type="transmembrane region" description="Helical" evidence="6">
    <location>
        <begin position="348"/>
        <end position="370"/>
    </location>
</feature>
<dbReference type="Proteomes" id="UP000822862">
    <property type="component" value="Chromosome"/>
</dbReference>
<evidence type="ECO:0000259" key="7">
    <source>
        <dbReference type="PROSITE" id="PS50850"/>
    </source>
</evidence>
<dbReference type="PANTHER" id="PTHR23504">
    <property type="entry name" value="MAJOR FACILITATOR SUPERFAMILY DOMAIN-CONTAINING PROTEIN 10"/>
    <property type="match status" value="1"/>
</dbReference>
<gene>
    <name evidence="8" type="ORF">RHAB15C_0001039</name>
</gene>
<dbReference type="SUPFAM" id="SSF103473">
    <property type="entry name" value="MFS general substrate transporter"/>
    <property type="match status" value="1"/>
</dbReference>
<reference evidence="8 9" key="2">
    <citation type="submission" date="2021-05" db="EMBL/GenBank/DDBJ databases">
        <title>Ecology and evolution of chlamydial symbionts of arthropods.</title>
        <authorList>
            <person name="Halter T."/>
            <person name="Sixt B.S."/>
            <person name="Toenshoff E.R."/>
            <person name="Koestlbacher S."/>
            <person name="Schulz F."/>
            <person name="Kostanjsek R."/>
            <person name="Collingro A."/>
            <person name="Hendrickx F."/>
            <person name="Horn M."/>
        </authorList>
    </citation>
    <scope>NUCLEOTIDE SEQUENCE [LARGE SCALE GENOMIC DNA]</scope>
    <source>
        <strain evidence="8 9">15C</strain>
    </source>
</reference>
<name>A0ABX8Z0F8_9BACT</name>
<sequence length="413" mass="45766">MKTSFPIFLLYFIDNFSLALVIPVLSSVILGSQSHLITSSLFWKNISLATLGTVFPLALLFGAPLIGVISDTIGRKKSFCITITGMVLGNLLVAFAFYISHFILLVLGRLISGFFSGNTSLCLTTISDLNPDHTKRSKYFGYLTGIGGFGWLCAMFAGGVLANRKFDPHFFPSLPFMIAALMGVANLIALLYLFEETHHPKKKKIKWKFTEGPKKLTRVFRISKLRFLLLVQSLFLLSWMLIFQSFSSYSFLEFNSPPTWIALCFLGLSWILGSSLINRLLIKWISLANIPCYGLFALSLLFCIASFTHKFVSLSVFDCIAAFIASFTAANIFNLISFSASPRIQGEIMGVSQAVIAMVQIAAPIVIGLFFLHYALIYLTASGIALVAFLLLLFHKPSLQSKIDETQTEKSLN</sequence>
<dbReference type="Pfam" id="PF07690">
    <property type="entry name" value="MFS_1"/>
    <property type="match status" value="1"/>
</dbReference>
<evidence type="ECO:0000256" key="3">
    <source>
        <dbReference type="ARBA" id="ARBA00022692"/>
    </source>
</evidence>